<comment type="caution">
    <text evidence="1">The sequence shown here is derived from an EMBL/GenBank/DDBJ whole genome shotgun (WGS) entry which is preliminary data.</text>
</comment>
<dbReference type="EMBL" id="JANIIK010000112">
    <property type="protein sequence ID" value="KAJ3593504.1"/>
    <property type="molecule type" value="Genomic_DNA"/>
</dbReference>
<gene>
    <name evidence="1" type="ORF">NHX12_005838</name>
</gene>
<proteinExistence type="predicted"/>
<dbReference type="AlphaFoldDB" id="A0A9Q0DS35"/>
<dbReference type="Gene3D" id="3.30.70.1820">
    <property type="entry name" value="L1 transposable element, RRM domain"/>
    <property type="match status" value="1"/>
</dbReference>
<evidence type="ECO:0000313" key="1">
    <source>
        <dbReference type="EMBL" id="KAJ3593504.1"/>
    </source>
</evidence>
<name>A0A9Q0DS35_9TELE</name>
<dbReference type="PANTHER" id="PTHR11505">
    <property type="entry name" value="L1 TRANSPOSABLE ELEMENT-RELATED"/>
    <property type="match status" value="1"/>
</dbReference>
<dbReference type="InterPro" id="IPR004244">
    <property type="entry name" value="Transposase_22"/>
</dbReference>
<protein>
    <submittedName>
        <fullName evidence="1">Uncharacterized protein</fullName>
    </submittedName>
</protein>
<dbReference type="OrthoDB" id="10059413at2759"/>
<dbReference type="Proteomes" id="UP001148018">
    <property type="component" value="Unassembled WGS sequence"/>
</dbReference>
<evidence type="ECO:0000313" key="2">
    <source>
        <dbReference type="Proteomes" id="UP001148018"/>
    </source>
</evidence>
<keyword evidence="2" id="KW-1185">Reference proteome</keyword>
<organism evidence="1 2">
    <name type="scientific">Muraenolepis orangiensis</name>
    <name type="common">Patagonian moray cod</name>
    <dbReference type="NCBI Taxonomy" id="630683"/>
    <lineage>
        <taxon>Eukaryota</taxon>
        <taxon>Metazoa</taxon>
        <taxon>Chordata</taxon>
        <taxon>Craniata</taxon>
        <taxon>Vertebrata</taxon>
        <taxon>Euteleostomi</taxon>
        <taxon>Actinopterygii</taxon>
        <taxon>Neopterygii</taxon>
        <taxon>Teleostei</taxon>
        <taxon>Neoteleostei</taxon>
        <taxon>Acanthomorphata</taxon>
        <taxon>Zeiogadaria</taxon>
        <taxon>Gadariae</taxon>
        <taxon>Gadiformes</taxon>
        <taxon>Muraenolepidoidei</taxon>
        <taxon>Muraenolepididae</taxon>
        <taxon>Muraenolepis</taxon>
    </lineage>
</organism>
<sequence>MGSSLVNYANKVDQRLLQLELTYSALQGDNDSLKVKVADLEGRSRHQNLRIVGLPEGIEGPRPSMFFSQVFVEILGSEILTSPRELDRAHRSLAPKPAPGGKSRPVILRFHRFQIKDLVIHEARRRGELTYKVHRIRFYDDYSPDMLKLRAKFKISMAELYKQGYKPALLYPARLRIILPNGDKTLLRSASEADKFVQALNTNP</sequence>
<accession>A0A9Q0DS35</accession>
<reference evidence="1" key="1">
    <citation type="submission" date="2022-07" db="EMBL/GenBank/DDBJ databases">
        <title>Chromosome-level genome of Muraenolepis orangiensis.</title>
        <authorList>
            <person name="Kim J."/>
        </authorList>
    </citation>
    <scope>NUCLEOTIDE SEQUENCE</scope>
    <source>
        <strain evidence="1">KU_S4_2022</strain>
        <tissue evidence="1">Muscle</tissue>
    </source>
</reference>